<dbReference type="InterPro" id="IPR000749">
    <property type="entry name" value="ATP-guanido_PTrfase"/>
</dbReference>
<feature type="binding site" evidence="5">
    <location>
        <begin position="203"/>
        <end position="208"/>
    </location>
    <ligand>
        <name>ATP</name>
        <dbReference type="ChEBI" id="CHEBI:30616"/>
    </ligand>
</feature>
<evidence type="ECO:0000313" key="7">
    <source>
        <dbReference type="EMBL" id="BAE81736.1"/>
    </source>
</evidence>
<keyword evidence="4 5" id="KW-0067">ATP-binding</keyword>
<keyword evidence="8" id="KW-1185">Reference proteome</keyword>
<dbReference type="InterPro" id="IPR022414">
    <property type="entry name" value="ATP-guanido_PTrfase_cat"/>
</dbReference>
<evidence type="ECO:0000256" key="3">
    <source>
        <dbReference type="ARBA" id="ARBA00022777"/>
    </source>
</evidence>
<comment type="caution">
    <text evidence="5">Lacks conserved residue(s) required for the propagation of feature annotation.</text>
</comment>
<dbReference type="SUPFAM" id="SSF55931">
    <property type="entry name" value="Glutamine synthetase/guanido kinase"/>
    <property type="match status" value="1"/>
</dbReference>
<evidence type="ECO:0000256" key="4">
    <source>
        <dbReference type="ARBA" id="ARBA00022840"/>
    </source>
</evidence>
<feature type="binding site" evidence="5">
    <location>
        <begin position="26"/>
        <end position="30"/>
    </location>
    <ligand>
        <name>ATP</name>
        <dbReference type="ChEBI" id="CHEBI:30616"/>
    </ligand>
</feature>
<organism evidence="7 8">
    <name type="scientific">Chlamydia felis (strain Fe/C-56)</name>
    <name type="common">Chlamydophila felis</name>
    <dbReference type="NCBI Taxonomy" id="264202"/>
    <lineage>
        <taxon>Bacteria</taxon>
        <taxon>Pseudomonadati</taxon>
        <taxon>Chlamydiota</taxon>
        <taxon>Chlamydiia</taxon>
        <taxon>Chlamydiales</taxon>
        <taxon>Chlamydiaceae</taxon>
        <taxon>Chlamydia/Chlamydophila group</taxon>
        <taxon>Chlamydia</taxon>
    </lineage>
</organism>
<dbReference type="EMBL" id="AP006861">
    <property type="protein sequence ID" value="BAE81736.1"/>
    <property type="molecule type" value="Genomic_DNA"/>
</dbReference>
<protein>
    <submittedName>
        <fullName evidence="7">ATP:guanido phosphotransferase</fullName>
    </submittedName>
</protein>
<evidence type="ECO:0000256" key="5">
    <source>
        <dbReference type="PROSITE-ProRule" id="PRU00843"/>
    </source>
</evidence>
<dbReference type="GO" id="GO:0005524">
    <property type="term" value="F:ATP binding"/>
    <property type="evidence" value="ECO:0007669"/>
    <property type="project" value="UniProtKB-UniRule"/>
</dbReference>
<reference evidence="7 8" key="1">
    <citation type="journal article" date="2006" name="DNA Res.">
        <title>Genome sequence of the cat pathogen, Chlamydophila felis.</title>
        <authorList>
            <person name="Azuma Y."/>
            <person name="Hirakawa H."/>
            <person name="Yamashita A."/>
            <person name="Cai Y."/>
            <person name="Rahman M.A."/>
            <person name="Suzuki H."/>
            <person name="Mitaku S."/>
            <person name="Toh H."/>
            <person name="Goto S."/>
            <person name="Murakami T."/>
            <person name="Sugi K."/>
            <person name="Hayashi H."/>
            <person name="Fukushi H."/>
            <person name="Hattori M."/>
            <person name="Kuhara S."/>
            <person name="Shirai M."/>
        </authorList>
    </citation>
    <scope>NUCLEOTIDE SEQUENCE [LARGE SCALE GENOMIC DNA]</scope>
    <source>
        <strain evidence="7 8">Fe/C-56</strain>
    </source>
</reference>
<keyword evidence="2 5" id="KW-0547">Nucleotide-binding</keyword>
<proteinExistence type="inferred from homology"/>
<dbReference type="RefSeq" id="WP_011458509.1">
    <property type="nucleotide sequence ID" value="NC_007899.1"/>
</dbReference>
<evidence type="ECO:0000313" key="8">
    <source>
        <dbReference type="Proteomes" id="UP000001260"/>
    </source>
</evidence>
<dbReference type="Gene3D" id="3.30.590.10">
    <property type="entry name" value="Glutamine synthetase/guanido kinase, catalytic domain"/>
    <property type="match status" value="1"/>
</dbReference>
<dbReference type="OrthoDB" id="18720at2"/>
<accession>Q252Q2</accession>
<feature type="domain" description="Phosphagen kinase C-terminal" evidence="6">
    <location>
        <begin position="23"/>
        <end position="251"/>
    </location>
</feature>
<name>Q252Q2_CHLFF</name>
<dbReference type="PROSITE" id="PS51510">
    <property type="entry name" value="PHOSPHAGEN_KINASE_C"/>
    <property type="match status" value="1"/>
</dbReference>
<dbReference type="eggNOG" id="COG3869">
    <property type="taxonomic scope" value="Bacteria"/>
</dbReference>
<dbReference type="HOGENOM" id="CLU_066591_0_0_0"/>
<sequence length="359" mass="40339">MMLPNDLLLNFASKKDAPPANTTWPITTFSLSRNLSIAKFPSCLSKEKKQEILEVIASHFNHIEGFDEFLVLPLKDAPSWQKEFIIEHFLFPYDLTGNPEGEALIVNRSGNILATINFRDHLILHAIDFVSEPEKALDQLVRLDSYLNEKLEFAFSSDFGFLTTNPQECGTGLKSQCFLHTPALIYSQELQEIIDDDTEVSYAGMLPATPGEYIGNIVVLSNRCSLGLTEEQILSSLRIWSSKISMAEASAKKKHTEQNPGELKNHILRALGLLTHSYHLDLQETLDALSWIQLGISLGWIQGADNSSIWHPVFWQARRGHLALTKQPDDNKNLQKEVITQLRADVLKKLAESLSPTGF</sequence>
<dbReference type="GO" id="GO:0005615">
    <property type="term" value="C:extracellular space"/>
    <property type="evidence" value="ECO:0007669"/>
    <property type="project" value="TreeGrafter"/>
</dbReference>
<dbReference type="STRING" id="264202.CF0964"/>
<dbReference type="Proteomes" id="UP000001260">
    <property type="component" value="Chromosome"/>
</dbReference>
<dbReference type="KEGG" id="cfe:CF0964"/>
<dbReference type="GO" id="GO:0046314">
    <property type="term" value="P:phosphocreatine biosynthetic process"/>
    <property type="evidence" value="ECO:0007669"/>
    <property type="project" value="InterPro"/>
</dbReference>
<feature type="binding site" evidence="5">
    <location>
        <begin position="174"/>
        <end position="178"/>
    </location>
    <ligand>
        <name>ATP</name>
        <dbReference type="ChEBI" id="CHEBI:30616"/>
    </ligand>
</feature>
<comment type="similarity">
    <text evidence="5">Belongs to the ATP:guanido phosphotransferase family.</text>
</comment>
<dbReference type="PANTHER" id="PTHR11547:SF38">
    <property type="entry name" value="ARGININE KINASE 1-RELATED"/>
    <property type="match status" value="1"/>
</dbReference>
<evidence type="ECO:0000256" key="2">
    <source>
        <dbReference type="ARBA" id="ARBA00022741"/>
    </source>
</evidence>
<evidence type="ECO:0000259" key="6">
    <source>
        <dbReference type="PROSITE" id="PS51510"/>
    </source>
</evidence>
<dbReference type="PANTHER" id="PTHR11547">
    <property type="entry name" value="ARGININE OR CREATINE KINASE"/>
    <property type="match status" value="1"/>
</dbReference>
<dbReference type="AlphaFoldDB" id="Q252Q2"/>
<evidence type="ECO:0000256" key="1">
    <source>
        <dbReference type="ARBA" id="ARBA00022679"/>
    </source>
</evidence>
<dbReference type="InterPro" id="IPR014746">
    <property type="entry name" value="Gln_synth/guanido_kin_cat_dom"/>
</dbReference>
<keyword evidence="1 5" id="KW-0808">Transferase</keyword>
<dbReference type="GO" id="GO:0004111">
    <property type="term" value="F:creatine kinase activity"/>
    <property type="evidence" value="ECO:0007669"/>
    <property type="project" value="InterPro"/>
</dbReference>
<dbReference type="Pfam" id="PF00217">
    <property type="entry name" value="ATP-gua_Ptrans"/>
    <property type="match status" value="1"/>
</dbReference>
<keyword evidence="3 5" id="KW-0418">Kinase</keyword>
<gene>
    <name evidence="7" type="primary">karG</name>
    <name evidence="7" type="ordered locus">CF0964</name>
</gene>
<dbReference type="NCBIfam" id="NF002191">
    <property type="entry name" value="PRK01059.1-1"/>
    <property type="match status" value="1"/>
</dbReference>